<evidence type="ECO:0000313" key="1">
    <source>
        <dbReference type="EMBL" id="CAB4605408.1"/>
    </source>
</evidence>
<dbReference type="EMBL" id="CAFBLI010000053">
    <property type="protein sequence ID" value="CAB4868430.1"/>
    <property type="molecule type" value="Genomic_DNA"/>
</dbReference>
<proteinExistence type="predicted"/>
<organism evidence="5">
    <name type="scientific">freshwater metagenome</name>
    <dbReference type="NCBI Taxonomy" id="449393"/>
    <lineage>
        <taxon>unclassified sequences</taxon>
        <taxon>metagenomes</taxon>
        <taxon>ecological metagenomes</taxon>
    </lineage>
</organism>
<dbReference type="AlphaFoldDB" id="A0A6J7DFM3"/>
<evidence type="ECO:0000313" key="3">
    <source>
        <dbReference type="EMBL" id="CAB4725106.1"/>
    </source>
</evidence>
<dbReference type="EMBL" id="CAEZZS010000053">
    <property type="protein sequence ID" value="CAB4781450.1"/>
    <property type="molecule type" value="Genomic_DNA"/>
</dbReference>
<evidence type="ECO:0000313" key="5">
    <source>
        <dbReference type="EMBL" id="CAB4868430.1"/>
    </source>
</evidence>
<dbReference type="EMBL" id="CAEZYJ010000144">
    <property type="protein sequence ID" value="CAB4725106.1"/>
    <property type="molecule type" value="Genomic_DNA"/>
</dbReference>
<evidence type="ECO:0000313" key="4">
    <source>
        <dbReference type="EMBL" id="CAB4781450.1"/>
    </source>
</evidence>
<dbReference type="PROSITE" id="PS51257">
    <property type="entry name" value="PROKAR_LIPOPROTEIN"/>
    <property type="match status" value="1"/>
</dbReference>
<sequence>MKAFTLLALTGIFFLSGCAESSNIEGAKLATQSPQSFVEGDATYELSQQLPAEAITLVVEYVDALNYALATGDVRRFKESAKISCTCLKPAIGIKELYRDAVVVGGRYEITQLKPISISEDRITLQLFLERSTALQLNLKSGVALKIPGVASEATLGIEQIQNTWQIASSSL</sequence>
<gene>
    <name evidence="1" type="ORF">UFOPK1811_01092</name>
    <name evidence="2" type="ORF">UFOPK2360_01075</name>
    <name evidence="3" type="ORF">UFOPK2659_00918</name>
    <name evidence="4" type="ORF">UFOPK2922_01071</name>
    <name evidence="5" type="ORF">UFOPK3306_00795</name>
</gene>
<reference evidence="5" key="1">
    <citation type="submission" date="2020-05" db="EMBL/GenBank/DDBJ databases">
        <authorList>
            <person name="Chiriac C."/>
            <person name="Salcher M."/>
            <person name="Ghai R."/>
            <person name="Kavagutti S V."/>
        </authorList>
    </citation>
    <scope>NUCLEOTIDE SEQUENCE</scope>
</reference>
<dbReference type="EMBL" id="CAEZXH010000074">
    <property type="protein sequence ID" value="CAB4689792.1"/>
    <property type="molecule type" value="Genomic_DNA"/>
</dbReference>
<protein>
    <submittedName>
        <fullName evidence="5">Unannotated protein</fullName>
    </submittedName>
</protein>
<dbReference type="EMBL" id="CAEZUJ010000053">
    <property type="protein sequence ID" value="CAB4605408.1"/>
    <property type="molecule type" value="Genomic_DNA"/>
</dbReference>
<accession>A0A6J7DFM3</accession>
<evidence type="ECO:0000313" key="2">
    <source>
        <dbReference type="EMBL" id="CAB4689792.1"/>
    </source>
</evidence>
<name>A0A6J7DFM3_9ZZZZ</name>